<evidence type="ECO:0000313" key="1">
    <source>
        <dbReference type="EMBL" id="KGK35645.1"/>
    </source>
</evidence>
<evidence type="ECO:0000313" key="5">
    <source>
        <dbReference type="Proteomes" id="UP000189274"/>
    </source>
</evidence>
<dbReference type="EMBL" id="JQFK01000456">
    <property type="protein sequence ID" value="KGK35645.1"/>
    <property type="molecule type" value="Genomic_DNA"/>
</dbReference>
<organism evidence="2 4">
    <name type="scientific">Pichia kudriavzevii</name>
    <name type="common">Yeast</name>
    <name type="synonym">Issatchenkia orientalis</name>
    <dbReference type="NCBI Taxonomy" id="4909"/>
    <lineage>
        <taxon>Eukaryota</taxon>
        <taxon>Fungi</taxon>
        <taxon>Dikarya</taxon>
        <taxon>Ascomycota</taxon>
        <taxon>Saccharomycotina</taxon>
        <taxon>Pichiomycetes</taxon>
        <taxon>Pichiales</taxon>
        <taxon>Pichiaceae</taxon>
        <taxon>Pichia</taxon>
    </lineage>
</organism>
<accession>A0A099NSC6</accession>
<name>A0A099NSC6_PICKU</name>
<reference evidence="3" key="4">
    <citation type="submission" date="2017-01" db="EMBL/GenBank/DDBJ databases">
        <authorList>
            <person name="Mah S.A."/>
            <person name="Swanson W.J."/>
            <person name="Moy G.W."/>
            <person name="Vacquier V.D."/>
        </authorList>
    </citation>
    <scope>NUCLEOTIDE SEQUENCE [LARGE SCALE GENOMIC DNA]</scope>
    <source>
        <strain evidence="3">129</strain>
    </source>
</reference>
<reference evidence="2" key="2">
    <citation type="submission" date="2014-08" db="EMBL/GenBank/DDBJ databases">
        <title>Exploiting Issatchenkia orientalis SD108 for Succinic Acid Production.</title>
        <authorList>
            <person name="Xiao H."/>
            <person name="Shao Z."/>
            <person name="Jiang Y."/>
            <person name="Dole S."/>
            <person name="Zhao H."/>
        </authorList>
    </citation>
    <scope>NUCLEOTIDE SEQUENCE [LARGE SCALE GENOMIC DNA]</scope>
    <source>
        <strain evidence="2">SD108</strain>
    </source>
</reference>
<dbReference type="AlphaFoldDB" id="A0A099NSC6"/>
<evidence type="ECO:0000313" key="3">
    <source>
        <dbReference type="EMBL" id="ONH71233.1"/>
    </source>
</evidence>
<evidence type="ECO:0000313" key="2">
    <source>
        <dbReference type="EMBL" id="KGK35738.1"/>
    </source>
</evidence>
<sequence length="29" mass="3555">MDLKLPSYWQVQVDEHVPTSDEYEPWFSK</sequence>
<gene>
    <name evidence="3" type="ORF">BOH78_4668</name>
    <name evidence="2" type="ORF">JL09_g5112</name>
    <name evidence="1" type="ORF">JL09_g5205</name>
</gene>
<dbReference type="EMBL" id="MQVM01000039">
    <property type="protein sequence ID" value="ONH71233.1"/>
    <property type="molecule type" value="Genomic_DNA"/>
</dbReference>
<dbReference type="HOGENOM" id="CLU_3410682_0_0_1"/>
<comment type="caution">
    <text evidence="2">The sequence shown here is derived from an EMBL/GenBank/DDBJ whole genome shotgun (WGS) entry which is preliminary data.</text>
</comment>
<reference evidence="4" key="1">
    <citation type="journal article" date="2014" name="Microb. Cell Fact.">
        <title>Exploiting Issatchenkia orientalis SD108 for succinic acid production.</title>
        <authorList>
            <person name="Xiao H."/>
            <person name="Shao Z."/>
            <person name="Jiang Y."/>
            <person name="Dole S."/>
            <person name="Zhao H."/>
        </authorList>
    </citation>
    <scope>NUCLEOTIDE SEQUENCE [LARGE SCALE GENOMIC DNA]</scope>
    <source>
        <strain evidence="4">SD108</strain>
    </source>
</reference>
<reference evidence="5" key="3">
    <citation type="journal article" date="2017" name="Genome Announc.">
        <title>Genome sequences of Cyberlindnera fabianii 65, Pichia kudriavzevii 129, and Saccharomyces cerevisiae 131 isolated from fermented masau fruits in Zimbabwe.</title>
        <authorList>
            <person name="van Rijswijck I.M.H."/>
            <person name="Derks M.F.L."/>
            <person name="Abee T."/>
            <person name="de Ridder D."/>
            <person name="Smid E.J."/>
        </authorList>
    </citation>
    <scope>NUCLEOTIDE SEQUENCE [LARGE SCALE GENOMIC DNA]</scope>
    <source>
        <strain evidence="5">129</strain>
    </source>
</reference>
<dbReference type="Proteomes" id="UP000029867">
    <property type="component" value="Unassembled WGS sequence"/>
</dbReference>
<evidence type="ECO:0000313" key="4">
    <source>
        <dbReference type="Proteomes" id="UP000029867"/>
    </source>
</evidence>
<dbReference type="EMBL" id="JQFK01000381">
    <property type="protein sequence ID" value="KGK35738.1"/>
    <property type="molecule type" value="Genomic_DNA"/>
</dbReference>
<dbReference type="Proteomes" id="UP000189274">
    <property type="component" value="Unassembled WGS sequence"/>
</dbReference>
<protein>
    <submittedName>
        <fullName evidence="2">Uncharacterized protein</fullName>
    </submittedName>
</protein>
<proteinExistence type="predicted"/>